<gene>
    <name evidence="8" type="ORF">KIK155_LOCUS10127</name>
</gene>
<accession>A0A818C0Y4</accession>
<organism evidence="8 9">
    <name type="scientific">Rotaria socialis</name>
    <dbReference type="NCBI Taxonomy" id="392032"/>
    <lineage>
        <taxon>Eukaryota</taxon>
        <taxon>Metazoa</taxon>
        <taxon>Spiralia</taxon>
        <taxon>Gnathifera</taxon>
        <taxon>Rotifera</taxon>
        <taxon>Eurotatoria</taxon>
        <taxon>Bdelloidea</taxon>
        <taxon>Philodinida</taxon>
        <taxon>Philodinidae</taxon>
        <taxon>Rotaria</taxon>
    </lineage>
</organism>
<protein>
    <recommendedName>
        <fullName evidence="7">HMG box domain-containing protein</fullName>
    </recommendedName>
</protein>
<dbReference type="AlphaFoldDB" id="A0A818C0Y4"/>
<evidence type="ECO:0000313" key="8">
    <source>
        <dbReference type="EMBL" id="CAF3423088.1"/>
    </source>
</evidence>
<sequence length="120" mass="13142">MPHNAGASKKTGKDPNAPKRTLSAFFIFAQDERPDIKKESPSFDDSTKRYAQKAAVEKQKYEVCHVEYKKGGDDVSSAKGGKAAAKAPASKKPASKSKSSDEDNDDDDDNENEDEDEDEE</sequence>
<keyword evidence="3 5" id="KW-0238">DNA-binding</keyword>
<dbReference type="Gene3D" id="1.10.30.10">
    <property type="entry name" value="High mobility group box domain"/>
    <property type="match status" value="1"/>
</dbReference>
<evidence type="ECO:0000259" key="7">
    <source>
        <dbReference type="PROSITE" id="PS50118"/>
    </source>
</evidence>
<dbReference type="GO" id="GO:0005634">
    <property type="term" value="C:nucleus"/>
    <property type="evidence" value="ECO:0007669"/>
    <property type="project" value="UniProtKB-SubCell"/>
</dbReference>
<keyword evidence="4 5" id="KW-0539">Nucleus</keyword>
<evidence type="ECO:0000256" key="2">
    <source>
        <dbReference type="ARBA" id="ARBA00008774"/>
    </source>
</evidence>
<dbReference type="InterPro" id="IPR050342">
    <property type="entry name" value="HMGB"/>
</dbReference>
<evidence type="ECO:0000256" key="3">
    <source>
        <dbReference type="ARBA" id="ARBA00023125"/>
    </source>
</evidence>
<dbReference type="Proteomes" id="UP000663865">
    <property type="component" value="Unassembled WGS sequence"/>
</dbReference>
<evidence type="ECO:0000256" key="6">
    <source>
        <dbReference type="SAM" id="MobiDB-lite"/>
    </source>
</evidence>
<feature type="region of interest" description="Disordered" evidence="6">
    <location>
        <begin position="1"/>
        <end position="22"/>
    </location>
</feature>
<evidence type="ECO:0000256" key="5">
    <source>
        <dbReference type="PROSITE-ProRule" id="PRU00267"/>
    </source>
</evidence>
<feature type="DNA-binding region" description="HMG box" evidence="5">
    <location>
        <begin position="18"/>
        <end position="62"/>
    </location>
</feature>
<dbReference type="PROSITE" id="PS50118">
    <property type="entry name" value="HMG_BOX_2"/>
    <property type="match status" value="1"/>
</dbReference>
<comment type="subcellular location">
    <subcellularLocation>
        <location evidence="1">Nucleus</location>
    </subcellularLocation>
</comment>
<comment type="similarity">
    <text evidence="2">Belongs to the HMGB family.</text>
</comment>
<dbReference type="InterPro" id="IPR036910">
    <property type="entry name" value="HMG_box_dom_sf"/>
</dbReference>
<evidence type="ECO:0000313" key="9">
    <source>
        <dbReference type="Proteomes" id="UP000663865"/>
    </source>
</evidence>
<dbReference type="PANTHER" id="PTHR48112:SF32">
    <property type="entry name" value="HIGH MOBILITY GROUP PROTEIN B3"/>
    <property type="match status" value="1"/>
</dbReference>
<dbReference type="SUPFAM" id="SSF47095">
    <property type="entry name" value="HMG-box"/>
    <property type="match status" value="1"/>
</dbReference>
<comment type="caution">
    <text evidence="8">The sequence shown here is derived from an EMBL/GenBank/DDBJ whole genome shotgun (WGS) entry which is preliminary data.</text>
</comment>
<feature type="domain" description="HMG box" evidence="7">
    <location>
        <begin position="18"/>
        <end position="62"/>
    </location>
</feature>
<evidence type="ECO:0000256" key="1">
    <source>
        <dbReference type="ARBA" id="ARBA00004123"/>
    </source>
</evidence>
<feature type="compositionally biased region" description="Acidic residues" evidence="6">
    <location>
        <begin position="102"/>
        <end position="120"/>
    </location>
</feature>
<dbReference type="GO" id="GO:0003677">
    <property type="term" value="F:DNA binding"/>
    <property type="evidence" value="ECO:0007669"/>
    <property type="project" value="UniProtKB-UniRule"/>
</dbReference>
<dbReference type="InterPro" id="IPR009071">
    <property type="entry name" value="HMG_box_dom"/>
</dbReference>
<dbReference type="EMBL" id="CAJNYV010001466">
    <property type="protein sequence ID" value="CAF3423088.1"/>
    <property type="molecule type" value="Genomic_DNA"/>
</dbReference>
<proteinExistence type="inferred from homology"/>
<feature type="compositionally biased region" description="Low complexity" evidence="6">
    <location>
        <begin position="77"/>
        <end position="92"/>
    </location>
</feature>
<name>A0A818C0Y4_9BILA</name>
<dbReference type="PANTHER" id="PTHR48112">
    <property type="entry name" value="HIGH MOBILITY GROUP PROTEIN DSP1"/>
    <property type="match status" value="1"/>
</dbReference>
<evidence type="ECO:0000256" key="4">
    <source>
        <dbReference type="ARBA" id="ARBA00023242"/>
    </source>
</evidence>
<reference evidence="8" key="1">
    <citation type="submission" date="2021-02" db="EMBL/GenBank/DDBJ databases">
        <authorList>
            <person name="Nowell W R."/>
        </authorList>
    </citation>
    <scope>NUCLEOTIDE SEQUENCE</scope>
</reference>
<dbReference type="SMART" id="SM00398">
    <property type="entry name" value="HMG"/>
    <property type="match status" value="1"/>
</dbReference>
<feature type="region of interest" description="Disordered" evidence="6">
    <location>
        <begin position="70"/>
        <end position="120"/>
    </location>
</feature>